<organism evidence="1 2">
    <name type="scientific">Panagrolaimus sp. PS1159</name>
    <dbReference type="NCBI Taxonomy" id="55785"/>
    <lineage>
        <taxon>Eukaryota</taxon>
        <taxon>Metazoa</taxon>
        <taxon>Ecdysozoa</taxon>
        <taxon>Nematoda</taxon>
        <taxon>Chromadorea</taxon>
        <taxon>Rhabditida</taxon>
        <taxon>Tylenchina</taxon>
        <taxon>Panagrolaimomorpha</taxon>
        <taxon>Panagrolaimoidea</taxon>
        <taxon>Panagrolaimidae</taxon>
        <taxon>Panagrolaimus</taxon>
    </lineage>
</organism>
<dbReference type="Proteomes" id="UP000887580">
    <property type="component" value="Unplaced"/>
</dbReference>
<dbReference type="WBParaSite" id="PS1159_v2.g7614.t1">
    <property type="protein sequence ID" value="PS1159_v2.g7614.t1"/>
    <property type="gene ID" value="PS1159_v2.g7614"/>
</dbReference>
<sequence length="79" mass="9116">MKSSQCRIKRFIKYIKEATKVPPKMKITFLKFGFLNFDGCKFVCQDFDVSESNAAFFSFKKIIKSAGSESTILEIQFAR</sequence>
<name>A0AC35GR75_9BILA</name>
<accession>A0AC35GR75</accession>
<evidence type="ECO:0000313" key="1">
    <source>
        <dbReference type="Proteomes" id="UP000887580"/>
    </source>
</evidence>
<reference evidence="2" key="1">
    <citation type="submission" date="2022-11" db="UniProtKB">
        <authorList>
            <consortium name="WormBaseParasite"/>
        </authorList>
    </citation>
    <scope>IDENTIFICATION</scope>
</reference>
<evidence type="ECO:0000313" key="2">
    <source>
        <dbReference type="WBParaSite" id="PS1159_v2.g7614.t1"/>
    </source>
</evidence>
<protein>
    <submittedName>
        <fullName evidence="2">Uncharacterized protein</fullName>
    </submittedName>
</protein>
<proteinExistence type="predicted"/>